<dbReference type="GO" id="GO:0005385">
    <property type="term" value="F:zinc ion transmembrane transporter activity"/>
    <property type="evidence" value="ECO:0007669"/>
    <property type="project" value="InterPro"/>
</dbReference>
<protein>
    <recommendedName>
        <fullName evidence="14">Fe(2+) transport protein 2</fullName>
    </recommendedName>
</protein>
<feature type="transmembrane region" description="Helical" evidence="9">
    <location>
        <begin position="92"/>
        <end position="113"/>
    </location>
</feature>
<feature type="chain" id="PRO_5002348369" description="Fe(2+) transport protein 2" evidence="11">
    <location>
        <begin position="23"/>
        <end position="820"/>
    </location>
</feature>
<feature type="transmembrane region" description="Helical" evidence="9">
    <location>
        <begin position="796"/>
        <end position="817"/>
    </location>
</feature>
<dbReference type="AlphaFoldDB" id="A0A0D9VX74"/>
<evidence type="ECO:0000256" key="7">
    <source>
        <dbReference type="ARBA" id="ARBA00023065"/>
    </source>
</evidence>
<dbReference type="NCBIfam" id="TIGR00820">
    <property type="entry name" value="zip"/>
    <property type="match status" value="2"/>
</dbReference>
<dbReference type="Proteomes" id="UP000032180">
    <property type="component" value="Chromosome 3"/>
</dbReference>
<evidence type="ECO:0000256" key="2">
    <source>
        <dbReference type="ARBA" id="ARBA00006939"/>
    </source>
</evidence>
<feature type="signal peptide" evidence="11">
    <location>
        <begin position="1"/>
        <end position="22"/>
    </location>
</feature>
<keyword evidence="8 9" id="KW-0472">Membrane</keyword>
<accession>A0A0D9VX74</accession>
<feature type="transmembrane region" description="Helical" evidence="9">
    <location>
        <begin position="573"/>
        <end position="594"/>
    </location>
</feature>
<evidence type="ECO:0000256" key="1">
    <source>
        <dbReference type="ARBA" id="ARBA00004651"/>
    </source>
</evidence>
<reference evidence="13" key="2">
    <citation type="submission" date="2013-12" db="EMBL/GenBank/DDBJ databases">
        <authorList>
            <person name="Yu Y."/>
            <person name="Lee S."/>
            <person name="de Baynast K."/>
            <person name="Wissotski M."/>
            <person name="Liu L."/>
            <person name="Talag J."/>
            <person name="Goicoechea J."/>
            <person name="Angelova A."/>
            <person name="Jetty R."/>
            <person name="Kudrna D."/>
            <person name="Golser W."/>
            <person name="Rivera L."/>
            <person name="Zhang J."/>
            <person name="Wing R."/>
        </authorList>
    </citation>
    <scope>NUCLEOTIDE SEQUENCE</scope>
</reference>
<feature type="transmembrane region" description="Helical" evidence="9">
    <location>
        <begin position="60"/>
        <end position="80"/>
    </location>
</feature>
<keyword evidence="5 9" id="KW-0812">Transmembrane</keyword>
<dbReference type="InterPro" id="IPR003689">
    <property type="entry name" value="ZIP"/>
</dbReference>
<dbReference type="GO" id="GO:0005886">
    <property type="term" value="C:plasma membrane"/>
    <property type="evidence" value="ECO:0007669"/>
    <property type="project" value="UniProtKB-SubCell"/>
</dbReference>
<evidence type="ECO:0000256" key="9">
    <source>
        <dbReference type="RuleBase" id="RU362088"/>
    </source>
</evidence>
<evidence type="ECO:0000313" key="12">
    <source>
        <dbReference type="EnsemblPlants" id="LPERR03G23790.1"/>
    </source>
</evidence>
<feature type="transmembrane region" description="Helical" evidence="9">
    <location>
        <begin position="210"/>
        <end position="232"/>
    </location>
</feature>
<evidence type="ECO:0000256" key="4">
    <source>
        <dbReference type="ARBA" id="ARBA00022475"/>
    </source>
</evidence>
<dbReference type="PANTHER" id="PTHR11040">
    <property type="entry name" value="ZINC/IRON TRANSPORTER"/>
    <property type="match status" value="1"/>
</dbReference>
<comment type="subcellular location">
    <subcellularLocation>
        <location evidence="1">Cell membrane</location>
        <topology evidence="1">Multi-pass membrane protein</topology>
    </subcellularLocation>
    <subcellularLocation>
        <location evidence="9">Membrane</location>
        <topology evidence="9">Multi-pass membrane protein</topology>
    </subcellularLocation>
</comment>
<name>A0A0D9VX74_9ORYZ</name>
<feature type="transmembrane region" description="Helical" evidence="9">
    <location>
        <begin position="730"/>
        <end position="748"/>
    </location>
</feature>
<dbReference type="PANTHER" id="PTHR11040:SF220">
    <property type="entry name" value="FE(2+) TRANSPORT PROTEIN 1"/>
    <property type="match status" value="1"/>
</dbReference>
<feature type="transmembrane region" description="Helical" evidence="9">
    <location>
        <begin position="760"/>
        <end position="784"/>
    </location>
</feature>
<feature type="region of interest" description="Disordered" evidence="10">
    <location>
        <begin position="413"/>
        <end position="438"/>
    </location>
</feature>
<proteinExistence type="inferred from homology"/>
<feature type="transmembrane region" description="Helical" evidence="9">
    <location>
        <begin position="445"/>
        <end position="464"/>
    </location>
</feature>
<evidence type="ECO:0000256" key="10">
    <source>
        <dbReference type="SAM" id="MobiDB-lite"/>
    </source>
</evidence>
<feature type="transmembrane region" description="Helical" evidence="9">
    <location>
        <begin position="273"/>
        <end position="292"/>
    </location>
</feature>
<reference evidence="12" key="3">
    <citation type="submission" date="2015-04" db="UniProtKB">
        <authorList>
            <consortium name="EnsemblPlants"/>
        </authorList>
    </citation>
    <scope>IDENTIFICATION</scope>
</reference>
<dbReference type="EnsemblPlants" id="LPERR03G23790.1">
    <property type="protein sequence ID" value="LPERR03G23790.1"/>
    <property type="gene ID" value="LPERR03G23790"/>
</dbReference>
<keyword evidence="6 9" id="KW-1133">Transmembrane helix</keyword>
<keyword evidence="7 9" id="KW-0406">Ion transport</keyword>
<feature type="transmembrane region" description="Helical" evidence="9">
    <location>
        <begin position="698"/>
        <end position="718"/>
    </location>
</feature>
<sequence>MATARTLALLSVTATLLAVAGAQNTTTMSPPVAGGADQCAAPDEADGACHNVARALRLKLIAIPTILASSVIGVCLPLFSRSVPALRPDRNLFVVVKAFASGVILATGYMHVLPDSFNNLTSPCLPKRPWSEFPFTAFVAMLAAVFTLMVDSLMLTYYNRTKRGEVAAVVADDESPEQGHWHGHGHGHGMAVAKPDDVEASQVQLRRNRVVVQVLEMGIVVHSVVIGLGMGASQNVCTIRPLVAAMCFHQMFEGMGLGGCILQAEYGVRMKSVLVFFFSTTTPFGIALGLALTKVYKDNSPTALIVVGLLNAASAGLLHYMALVELLAADFMGPKLQGSVRLQLAAFLAVLLGAGGMSIMAKWAAARRSRDAVTRPPRGRRVRSAALFQLPCALTPSLAGAVRSAAGRFCVSPSRARERSSSRQPQQKKKNDTTRARIMSSKSQAPLLAVLFLIILTSSSVAVATTDAPPPPATTRHGECGGPAVGGQCHSVPRALRLKLIAIPAILVASVVGVCLPLFSRSVPALRPGSNLFVVVKAFASGVILGTGYMHVLPDSFNDLTSPCLPKKPWREFPFTAFVAMLAAVFTLMVDSLMMMFHTRASRAAVANHDHDETVVPVVAHGHGHGHCHALGQTDVVAALSTTEADKAGDVETATATKTQLLRNRVIVQVLEMGIVVHSVVIGLGMGASQNVCTIRPLVAALCFHQMFEGMGLGGCILQAEYGGRMRSVLVFFFSTTTPFGIALGLALTKVYSDSSPTALVVVGLLNAASAGLLHYMALVELLAADFMGPKLQGNVRLQLVAFLAVVLGAGGMSVMAKWA</sequence>
<evidence type="ECO:0000256" key="8">
    <source>
        <dbReference type="ARBA" id="ARBA00023136"/>
    </source>
</evidence>
<keyword evidence="4" id="KW-1003">Cell membrane</keyword>
<dbReference type="HOGENOM" id="CLU_392994_0_0_1"/>
<feature type="transmembrane region" description="Helical" evidence="9">
    <location>
        <begin position="133"/>
        <end position="155"/>
    </location>
</feature>
<feature type="transmembrane region" description="Helical" evidence="9">
    <location>
        <begin position="500"/>
        <end position="520"/>
    </location>
</feature>
<evidence type="ECO:0008006" key="14">
    <source>
        <dbReference type="Google" id="ProtNLM"/>
    </source>
</evidence>
<feature type="transmembrane region" description="Helical" evidence="9">
    <location>
        <begin position="532"/>
        <end position="553"/>
    </location>
</feature>
<evidence type="ECO:0000313" key="13">
    <source>
        <dbReference type="Proteomes" id="UP000032180"/>
    </source>
</evidence>
<evidence type="ECO:0000256" key="5">
    <source>
        <dbReference type="ARBA" id="ARBA00022692"/>
    </source>
</evidence>
<dbReference type="Pfam" id="PF02535">
    <property type="entry name" value="Zip"/>
    <property type="match status" value="2"/>
</dbReference>
<reference evidence="12 13" key="1">
    <citation type="submission" date="2012-08" db="EMBL/GenBank/DDBJ databases">
        <title>Oryza genome evolution.</title>
        <authorList>
            <person name="Wing R.A."/>
        </authorList>
    </citation>
    <scope>NUCLEOTIDE SEQUENCE</scope>
</reference>
<dbReference type="InterPro" id="IPR004698">
    <property type="entry name" value="Zn/Fe_permease_fun/pln"/>
</dbReference>
<dbReference type="Gramene" id="LPERR03G23790.1">
    <property type="protein sequence ID" value="LPERR03G23790.1"/>
    <property type="gene ID" value="LPERR03G23790"/>
</dbReference>
<keyword evidence="11" id="KW-0732">Signal</keyword>
<dbReference type="eggNOG" id="KOG1558">
    <property type="taxonomic scope" value="Eukaryota"/>
</dbReference>
<dbReference type="STRING" id="77586.A0A0D9VX74"/>
<keyword evidence="13" id="KW-1185">Reference proteome</keyword>
<evidence type="ECO:0000256" key="11">
    <source>
        <dbReference type="SAM" id="SignalP"/>
    </source>
</evidence>
<comment type="caution">
    <text evidence="9">Lacks conserved residue(s) required for the propagation of feature annotation.</text>
</comment>
<evidence type="ECO:0000256" key="3">
    <source>
        <dbReference type="ARBA" id="ARBA00022448"/>
    </source>
</evidence>
<feature type="transmembrane region" description="Helical" evidence="9">
    <location>
        <begin position="342"/>
        <end position="365"/>
    </location>
</feature>
<feature type="transmembrane region" description="Helical" evidence="9">
    <location>
        <begin position="666"/>
        <end position="686"/>
    </location>
</feature>
<feature type="transmembrane region" description="Helical" evidence="9">
    <location>
        <begin position="304"/>
        <end position="322"/>
    </location>
</feature>
<comment type="similarity">
    <text evidence="2 9">Belongs to the ZIP transporter (TC 2.A.5) family.</text>
</comment>
<evidence type="ECO:0000256" key="6">
    <source>
        <dbReference type="ARBA" id="ARBA00022989"/>
    </source>
</evidence>
<organism evidence="12 13">
    <name type="scientific">Leersia perrieri</name>
    <dbReference type="NCBI Taxonomy" id="77586"/>
    <lineage>
        <taxon>Eukaryota</taxon>
        <taxon>Viridiplantae</taxon>
        <taxon>Streptophyta</taxon>
        <taxon>Embryophyta</taxon>
        <taxon>Tracheophyta</taxon>
        <taxon>Spermatophyta</taxon>
        <taxon>Magnoliopsida</taxon>
        <taxon>Liliopsida</taxon>
        <taxon>Poales</taxon>
        <taxon>Poaceae</taxon>
        <taxon>BOP clade</taxon>
        <taxon>Oryzoideae</taxon>
        <taxon>Oryzeae</taxon>
        <taxon>Oryzinae</taxon>
        <taxon>Leersia</taxon>
    </lineage>
</organism>
<keyword evidence="3 9" id="KW-0813">Transport</keyword>